<evidence type="ECO:0000259" key="3">
    <source>
        <dbReference type="Pfam" id="PF24166"/>
    </source>
</evidence>
<name>A0A1H7SJ09_HALLR</name>
<dbReference type="Proteomes" id="UP000183894">
    <property type="component" value="Unassembled WGS sequence"/>
</dbReference>
<dbReference type="InterPro" id="IPR055833">
    <property type="entry name" value="DUF7410"/>
</dbReference>
<dbReference type="Pfam" id="PF24166">
    <property type="entry name" value="DUF7410"/>
    <property type="match status" value="1"/>
</dbReference>
<gene>
    <name evidence="4" type="ORF">SAMN04488691_107100</name>
</gene>
<feature type="domain" description="DUF7410" evidence="3">
    <location>
        <begin position="28"/>
        <end position="49"/>
    </location>
</feature>
<dbReference type="EMBL" id="FOAD01000007">
    <property type="protein sequence ID" value="SEL72503.1"/>
    <property type="molecule type" value="Genomic_DNA"/>
</dbReference>
<protein>
    <recommendedName>
        <fullName evidence="3">DUF7410 domain-containing protein</fullName>
    </recommendedName>
</protein>
<accession>A0A1H7SJ09</accession>
<dbReference type="RefSeq" id="WP_074795394.1">
    <property type="nucleotide sequence ID" value="NZ_FOAD01000007.1"/>
</dbReference>
<sequence>MSRLREHRMATPTPETSVPDGEKPVATCPYCDRPFRRERLRDLHVGDEHEEWTDAEREAYEMAVEAESEDLFQYHLKVAGALGATYAVLFLLAVVGFSL</sequence>
<evidence type="ECO:0000256" key="2">
    <source>
        <dbReference type="SAM" id="Phobius"/>
    </source>
</evidence>
<evidence type="ECO:0000313" key="4">
    <source>
        <dbReference type="EMBL" id="SEL72503.1"/>
    </source>
</evidence>
<feature type="transmembrane region" description="Helical" evidence="2">
    <location>
        <begin position="78"/>
        <end position="97"/>
    </location>
</feature>
<reference evidence="4 5" key="1">
    <citation type="submission" date="2016-10" db="EMBL/GenBank/DDBJ databases">
        <authorList>
            <person name="de Groot N.N."/>
        </authorList>
    </citation>
    <scope>NUCLEOTIDE SEQUENCE [LARGE SCALE GENOMIC DNA]</scope>
    <source>
        <strain evidence="4 5">CDM_5</strain>
    </source>
</reference>
<keyword evidence="2" id="KW-0812">Transmembrane</keyword>
<keyword evidence="2" id="KW-0472">Membrane</keyword>
<keyword evidence="2" id="KW-1133">Transmembrane helix</keyword>
<feature type="region of interest" description="Disordered" evidence="1">
    <location>
        <begin position="1"/>
        <end position="25"/>
    </location>
</feature>
<organism evidence="4 5">
    <name type="scientific">Haloferax larsenii</name>
    <dbReference type="NCBI Taxonomy" id="302484"/>
    <lineage>
        <taxon>Archaea</taxon>
        <taxon>Methanobacteriati</taxon>
        <taxon>Methanobacteriota</taxon>
        <taxon>Stenosarchaea group</taxon>
        <taxon>Halobacteria</taxon>
        <taxon>Halobacteriales</taxon>
        <taxon>Haloferacaceae</taxon>
        <taxon>Haloferax</taxon>
    </lineage>
</organism>
<evidence type="ECO:0000313" key="5">
    <source>
        <dbReference type="Proteomes" id="UP000183894"/>
    </source>
</evidence>
<dbReference type="AlphaFoldDB" id="A0A1H7SJ09"/>
<evidence type="ECO:0000256" key="1">
    <source>
        <dbReference type="SAM" id="MobiDB-lite"/>
    </source>
</evidence>
<proteinExistence type="predicted"/>